<dbReference type="EMBL" id="JXXZ01000015">
    <property type="protein sequence ID" value="KJY96813.1"/>
    <property type="molecule type" value="Genomic_DNA"/>
</dbReference>
<dbReference type="Proteomes" id="UP000033664">
    <property type="component" value="Unassembled WGS sequence"/>
</dbReference>
<proteinExistence type="predicted"/>
<evidence type="ECO:0000313" key="1">
    <source>
        <dbReference type="EMBL" id="KJY96813.1"/>
    </source>
</evidence>
<evidence type="ECO:0008006" key="3">
    <source>
        <dbReference type="Google" id="ProtNLM"/>
    </source>
</evidence>
<dbReference type="OrthoDB" id="6996126at2"/>
<reference evidence="1 2" key="1">
    <citation type="journal article" date="2015" name="BMC Genomics">
        <title>Genome mining reveals unlocked bioactive potential of marine Gram-negative bacteria.</title>
        <authorList>
            <person name="Machado H."/>
            <person name="Sonnenschein E.C."/>
            <person name="Melchiorsen J."/>
            <person name="Gram L."/>
        </authorList>
    </citation>
    <scope>NUCLEOTIDE SEQUENCE [LARGE SCALE GENOMIC DNA]</scope>
    <source>
        <strain evidence="1 2">S3137</strain>
    </source>
</reference>
<organism evidence="1 2">
    <name type="scientific">Pseudoalteromonas ruthenica</name>
    <dbReference type="NCBI Taxonomy" id="151081"/>
    <lineage>
        <taxon>Bacteria</taxon>
        <taxon>Pseudomonadati</taxon>
        <taxon>Pseudomonadota</taxon>
        <taxon>Gammaproteobacteria</taxon>
        <taxon>Alteromonadales</taxon>
        <taxon>Pseudoalteromonadaceae</taxon>
        <taxon>Pseudoalteromonas</taxon>
    </lineage>
</organism>
<gene>
    <name evidence="1" type="ORF">TW72_16515</name>
</gene>
<sequence length="114" mass="13376">MRKTDKKKDNTLRKALTRFCNEHCEPLSGFEWLTHVIDWQRADNIKVIVVFTTDEQLRSFLGSQMRPQLEAQLMAVLKAEDLAMHNPKKQIVYDTEQQCKVGHNGNWARRLSHL</sequence>
<evidence type="ECO:0000313" key="2">
    <source>
        <dbReference type="Proteomes" id="UP000033664"/>
    </source>
</evidence>
<dbReference type="AlphaFoldDB" id="A0A0F4PP44"/>
<dbReference type="GeneID" id="58230103"/>
<protein>
    <recommendedName>
        <fullName evidence="3">Fis family transcriptional regulator</fullName>
    </recommendedName>
</protein>
<name>A0A0F4PP44_9GAMM</name>
<accession>A0A0F4PP44</accession>
<dbReference type="RefSeq" id="WP_045979831.1">
    <property type="nucleotide sequence ID" value="NZ_JXXY01000014.1"/>
</dbReference>
<dbReference type="PATRIC" id="fig|151081.8.peg.2582"/>
<keyword evidence="2" id="KW-1185">Reference proteome</keyword>
<comment type="caution">
    <text evidence="1">The sequence shown here is derived from an EMBL/GenBank/DDBJ whole genome shotgun (WGS) entry which is preliminary data.</text>
</comment>